<dbReference type="Gene3D" id="3.40.50.2300">
    <property type="match status" value="1"/>
</dbReference>
<protein>
    <submittedName>
        <fullName evidence="3">Response regulator</fullName>
    </submittedName>
</protein>
<dbReference type="PANTHER" id="PTHR44520:SF2">
    <property type="entry name" value="RESPONSE REGULATOR RCP1"/>
    <property type="match status" value="1"/>
</dbReference>
<accession>A0AAP2GPW7</accession>
<reference evidence="3 4" key="1">
    <citation type="submission" date="2021-05" db="EMBL/GenBank/DDBJ databases">
        <title>A Polyphasic approach of four new species of the genus Ohtaekwangia: Ohtaekwangia histidinii sp. nov., Ohtaekwangia cretensis sp. nov., Ohtaekwangia indiensis sp. nov., Ohtaekwangia reichenbachii sp. nov. from diverse environment.</title>
        <authorList>
            <person name="Octaviana S."/>
        </authorList>
    </citation>
    <scope>NUCLEOTIDE SEQUENCE [LARGE SCALE GENOMIC DNA]</scope>
    <source>
        <strain evidence="3 4">PWU4</strain>
    </source>
</reference>
<dbReference type="Proteomes" id="UP001319200">
    <property type="component" value="Unassembled WGS sequence"/>
</dbReference>
<dbReference type="PANTHER" id="PTHR44520">
    <property type="entry name" value="RESPONSE REGULATOR RCP1-RELATED"/>
    <property type="match status" value="1"/>
</dbReference>
<feature type="domain" description="Response regulatory" evidence="2">
    <location>
        <begin position="5"/>
        <end position="126"/>
    </location>
</feature>
<gene>
    <name evidence="3" type="ORF">KK083_21725</name>
</gene>
<dbReference type="AlphaFoldDB" id="A0AAP2GPW7"/>
<evidence type="ECO:0000313" key="4">
    <source>
        <dbReference type="Proteomes" id="UP001319200"/>
    </source>
</evidence>
<dbReference type="GO" id="GO:0000160">
    <property type="term" value="P:phosphorelay signal transduction system"/>
    <property type="evidence" value="ECO:0007669"/>
    <property type="project" value="InterPro"/>
</dbReference>
<proteinExistence type="predicted"/>
<sequence>METKICYLIDDDDDDRELFETALYHVTQEMCFMTATSGVEALQQFCGHEDFTPDYIFIDLHMPVIDGKECLAEIKKINRFKDIPVVMYSTSMAQQDIDDTRKLGATAYISKPYSMAQLEKMLQTFFSEYNPKSQAHG</sequence>
<evidence type="ECO:0000256" key="1">
    <source>
        <dbReference type="PROSITE-ProRule" id="PRU00169"/>
    </source>
</evidence>
<evidence type="ECO:0000313" key="3">
    <source>
        <dbReference type="EMBL" id="MBT1699533.1"/>
    </source>
</evidence>
<keyword evidence="4" id="KW-1185">Reference proteome</keyword>
<comment type="caution">
    <text evidence="3">The sequence shown here is derived from an EMBL/GenBank/DDBJ whole genome shotgun (WGS) entry which is preliminary data.</text>
</comment>
<dbReference type="SMART" id="SM00448">
    <property type="entry name" value="REC"/>
    <property type="match status" value="1"/>
</dbReference>
<dbReference type="InterPro" id="IPR011006">
    <property type="entry name" value="CheY-like_superfamily"/>
</dbReference>
<keyword evidence="1" id="KW-0597">Phosphoprotein</keyword>
<organism evidence="3 4">
    <name type="scientific">Chryseosolibacter histidini</name>
    <dbReference type="NCBI Taxonomy" id="2782349"/>
    <lineage>
        <taxon>Bacteria</taxon>
        <taxon>Pseudomonadati</taxon>
        <taxon>Bacteroidota</taxon>
        <taxon>Cytophagia</taxon>
        <taxon>Cytophagales</taxon>
        <taxon>Chryseotaleaceae</taxon>
        <taxon>Chryseosolibacter</taxon>
    </lineage>
</organism>
<name>A0AAP2GPW7_9BACT</name>
<dbReference type="SUPFAM" id="SSF52172">
    <property type="entry name" value="CheY-like"/>
    <property type="match status" value="1"/>
</dbReference>
<evidence type="ECO:0000259" key="2">
    <source>
        <dbReference type="PROSITE" id="PS50110"/>
    </source>
</evidence>
<dbReference type="InterPro" id="IPR001789">
    <property type="entry name" value="Sig_transdc_resp-reg_receiver"/>
</dbReference>
<dbReference type="InterPro" id="IPR052893">
    <property type="entry name" value="TCS_response_regulator"/>
</dbReference>
<dbReference type="RefSeq" id="WP_254167540.1">
    <property type="nucleotide sequence ID" value="NZ_JAHESF010000026.1"/>
</dbReference>
<dbReference type="Pfam" id="PF00072">
    <property type="entry name" value="Response_reg"/>
    <property type="match status" value="1"/>
</dbReference>
<dbReference type="PROSITE" id="PS50110">
    <property type="entry name" value="RESPONSE_REGULATORY"/>
    <property type="match status" value="1"/>
</dbReference>
<dbReference type="EMBL" id="JAHESF010000026">
    <property type="protein sequence ID" value="MBT1699533.1"/>
    <property type="molecule type" value="Genomic_DNA"/>
</dbReference>
<feature type="modified residue" description="4-aspartylphosphate" evidence="1">
    <location>
        <position position="59"/>
    </location>
</feature>